<dbReference type="GeneID" id="94346439"/>
<dbReference type="KEGG" id="blac:94346439"/>
<dbReference type="OrthoDB" id="155570at2759"/>
<reference evidence="2 3" key="1">
    <citation type="journal article" date="2021" name="Genome Biol.">
        <title>AFLAP: assembly-free linkage analysis pipeline using k-mers from genome sequencing data.</title>
        <authorList>
            <person name="Fletcher K."/>
            <person name="Zhang L."/>
            <person name="Gil J."/>
            <person name="Han R."/>
            <person name="Cavanaugh K."/>
            <person name="Michelmore R."/>
        </authorList>
    </citation>
    <scope>NUCLEOTIDE SEQUENCE [LARGE SCALE GENOMIC DNA]</scope>
    <source>
        <strain evidence="2 3">SF5</strain>
    </source>
</reference>
<evidence type="ECO:0000256" key="1">
    <source>
        <dbReference type="SAM" id="MobiDB-lite"/>
    </source>
</evidence>
<evidence type="ECO:0000313" key="2">
    <source>
        <dbReference type="EMBL" id="TDH71887.1"/>
    </source>
</evidence>
<proteinExistence type="predicted"/>
<evidence type="ECO:0000313" key="3">
    <source>
        <dbReference type="Proteomes" id="UP000294530"/>
    </source>
</evidence>
<gene>
    <name evidence="2" type="ORF">CCR75_002671</name>
</gene>
<dbReference type="AlphaFoldDB" id="A0A976IHH1"/>
<feature type="region of interest" description="Disordered" evidence="1">
    <location>
        <begin position="182"/>
        <end position="258"/>
    </location>
</feature>
<dbReference type="EMBL" id="SHOA02000012">
    <property type="protein sequence ID" value="TDH71887.1"/>
    <property type="molecule type" value="Genomic_DNA"/>
</dbReference>
<dbReference type="RefSeq" id="XP_067821386.1">
    <property type="nucleotide sequence ID" value="XM_067960768.1"/>
</dbReference>
<dbReference type="Proteomes" id="UP000294530">
    <property type="component" value="Unassembled WGS sequence"/>
</dbReference>
<comment type="caution">
    <text evidence="2">The sequence shown here is derived from an EMBL/GenBank/DDBJ whole genome shotgun (WGS) entry which is preliminary data.</text>
</comment>
<name>A0A976IHH1_BRELC</name>
<organism evidence="2 3">
    <name type="scientific">Bremia lactucae</name>
    <name type="common">Lettuce downy mildew</name>
    <dbReference type="NCBI Taxonomy" id="4779"/>
    <lineage>
        <taxon>Eukaryota</taxon>
        <taxon>Sar</taxon>
        <taxon>Stramenopiles</taxon>
        <taxon>Oomycota</taxon>
        <taxon>Peronosporomycetes</taxon>
        <taxon>Peronosporales</taxon>
        <taxon>Peronosporaceae</taxon>
        <taxon>Bremia</taxon>
    </lineage>
</organism>
<accession>A0A976IHH1</accession>
<feature type="region of interest" description="Disordered" evidence="1">
    <location>
        <begin position="278"/>
        <end position="321"/>
    </location>
</feature>
<keyword evidence="3" id="KW-1185">Reference proteome</keyword>
<sequence length="431" mass="49297">MMATAAAPIRSSKATITFHNELWTAEGARLLLEVDEGWIGFLGDFAWSWHDETYTVYLAICRERNWPCNSHAATEAMLRALREGGISMKLSNATRSSDNCAQWSLIEMRELGAQMRRVVDGRSPAMPWAAQLEDFVENMKAMDAKYNIDDRTVEEFALRAGKYVPEHIVMLIELQTVNRKMQPEINSPHQKAVMEPERRRSISIQSPDDAGECDSEQSHSKSSKRCGASTAVKTTRPSKKRIRKKDEDSSYHDPTSEDEDLLWAEEISLSISKSTDSAIRQLSRQEEGPLEQASGQQQPATDRTRHTDSQDVRSKNHRGLAAVEETSYRVNQRNHRPFLPPRRDTAERASLVYGNEENDSLLSKQRPCDDLRESNSVEFNDDTHLFQSLNPYDRRGKPWGEFVVEVLLAEKVARDEDELDYVRFLRSLYEI</sequence>
<protein>
    <submittedName>
        <fullName evidence="2">Uncharacterized protein</fullName>
    </submittedName>
</protein>
<feature type="compositionally biased region" description="Basic and acidic residues" evidence="1">
    <location>
        <begin position="302"/>
        <end position="314"/>
    </location>
</feature>
<feature type="compositionally biased region" description="Basic and acidic residues" evidence="1">
    <location>
        <begin position="244"/>
        <end position="255"/>
    </location>
</feature>